<keyword evidence="2" id="KW-0805">Transcription regulation</keyword>
<evidence type="ECO:0000256" key="2">
    <source>
        <dbReference type="ARBA" id="ARBA00023015"/>
    </source>
</evidence>
<dbReference type="PRINTS" id="PR00400">
    <property type="entry name" value="TETREPRESSOR"/>
</dbReference>
<evidence type="ECO:0000313" key="8">
    <source>
        <dbReference type="Proteomes" id="UP000569951"/>
    </source>
</evidence>
<evidence type="ECO:0000256" key="5">
    <source>
        <dbReference type="PROSITE-ProRule" id="PRU00335"/>
    </source>
</evidence>
<dbReference type="RefSeq" id="WP_183988282.1">
    <property type="nucleotide sequence ID" value="NZ_JACHHG010000012.1"/>
</dbReference>
<dbReference type="InterPro" id="IPR036271">
    <property type="entry name" value="Tet_transcr_reg_TetR-rel_C_sf"/>
</dbReference>
<feature type="DNA-binding region" description="H-T-H motif" evidence="5">
    <location>
        <begin position="58"/>
        <end position="77"/>
    </location>
</feature>
<dbReference type="AlphaFoldDB" id="A0A841I3D0"/>
<dbReference type="GO" id="GO:0000976">
    <property type="term" value="F:transcription cis-regulatory region binding"/>
    <property type="evidence" value="ECO:0007669"/>
    <property type="project" value="TreeGrafter"/>
</dbReference>
<dbReference type="SUPFAM" id="SSF48498">
    <property type="entry name" value="Tetracyclin repressor-like, C-terminal domain"/>
    <property type="match status" value="1"/>
</dbReference>
<dbReference type="InterPro" id="IPR001647">
    <property type="entry name" value="HTH_TetR"/>
</dbReference>
<keyword evidence="8" id="KW-1185">Reference proteome</keyword>
<dbReference type="Pfam" id="PF00440">
    <property type="entry name" value="TetR_N"/>
    <property type="match status" value="1"/>
</dbReference>
<evidence type="ECO:0000256" key="4">
    <source>
        <dbReference type="ARBA" id="ARBA00023163"/>
    </source>
</evidence>
<evidence type="ECO:0000259" key="6">
    <source>
        <dbReference type="PROSITE" id="PS50977"/>
    </source>
</evidence>
<feature type="domain" description="HTH tetR-type" evidence="6">
    <location>
        <begin position="35"/>
        <end position="95"/>
    </location>
</feature>
<proteinExistence type="predicted"/>
<evidence type="ECO:0000256" key="1">
    <source>
        <dbReference type="ARBA" id="ARBA00022491"/>
    </source>
</evidence>
<dbReference type="InterPro" id="IPR009057">
    <property type="entry name" value="Homeodomain-like_sf"/>
</dbReference>
<evidence type="ECO:0000313" key="7">
    <source>
        <dbReference type="EMBL" id="MBB6099534.1"/>
    </source>
</evidence>
<comment type="caution">
    <text evidence="7">The sequence shown here is derived from an EMBL/GenBank/DDBJ whole genome shotgun (WGS) entry which is preliminary data.</text>
</comment>
<accession>A0A841I3D0</accession>
<keyword evidence="4" id="KW-0804">Transcription</keyword>
<gene>
    <name evidence="7" type="ORF">HNR42_002984</name>
</gene>
<dbReference type="Proteomes" id="UP000569951">
    <property type="component" value="Unassembled WGS sequence"/>
</dbReference>
<dbReference type="InterPro" id="IPR050109">
    <property type="entry name" value="HTH-type_TetR-like_transc_reg"/>
</dbReference>
<dbReference type="SUPFAM" id="SSF46689">
    <property type="entry name" value="Homeodomain-like"/>
    <property type="match status" value="1"/>
</dbReference>
<dbReference type="Gene3D" id="1.10.357.10">
    <property type="entry name" value="Tetracycline Repressor, domain 2"/>
    <property type="match status" value="1"/>
</dbReference>
<dbReference type="PANTHER" id="PTHR30055">
    <property type="entry name" value="HTH-TYPE TRANSCRIPTIONAL REGULATOR RUTR"/>
    <property type="match status" value="1"/>
</dbReference>
<dbReference type="GO" id="GO:0045892">
    <property type="term" value="P:negative regulation of DNA-templated transcription"/>
    <property type="evidence" value="ECO:0007669"/>
    <property type="project" value="InterPro"/>
</dbReference>
<sequence>MPDRSDPHTKPTDPLRTLQLMWEPTVPPSRGPKPKIALEQIVTASVALADRNGLEAISMRKVAAELGVGTMSLYTYITSKSELIELMVNAVFGELQLPDPGLGWRERITGIATQSWDLYHRHPWTLQVNLERLALGPHLLDAREALYAALESLGLAGAQLYGTALLIDAYVQGAARNAIAEAQSAQASGQSTDEYFAARADFWERYFDVQRYPVHTRIWNSGGFDLSESTFSFGLSRLLDGIEALSSTRR</sequence>
<dbReference type="Pfam" id="PF02909">
    <property type="entry name" value="TetR_C_1"/>
    <property type="match status" value="1"/>
</dbReference>
<dbReference type="InterPro" id="IPR004111">
    <property type="entry name" value="Repressor_TetR_C"/>
</dbReference>
<dbReference type="EMBL" id="JACHHG010000012">
    <property type="protein sequence ID" value="MBB6099534.1"/>
    <property type="molecule type" value="Genomic_DNA"/>
</dbReference>
<dbReference type="InterPro" id="IPR003012">
    <property type="entry name" value="Tet_transcr_reg_TetR"/>
</dbReference>
<name>A0A841I3D0_9DEIO</name>
<protein>
    <submittedName>
        <fullName evidence="7">AcrR family transcriptional regulator</fullName>
    </submittedName>
</protein>
<dbReference type="Gene3D" id="1.10.10.60">
    <property type="entry name" value="Homeodomain-like"/>
    <property type="match status" value="1"/>
</dbReference>
<keyword evidence="3 5" id="KW-0238">DNA-binding</keyword>
<keyword evidence="1" id="KW-0678">Repressor</keyword>
<reference evidence="7 8" key="1">
    <citation type="submission" date="2020-08" db="EMBL/GenBank/DDBJ databases">
        <title>Genomic Encyclopedia of Type Strains, Phase IV (KMG-IV): sequencing the most valuable type-strain genomes for metagenomic binning, comparative biology and taxonomic classification.</title>
        <authorList>
            <person name="Goeker M."/>
        </authorList>
    </citation>
    <scope>NUCLEOTIDE SEQUENCE [LARGE SCALE GENOMIC DNA]</scope>
    <source>
        <strain evidence="7 8">DSM 21458</strain>
    </source>
</reference>
<dbReference type="PROSITE" id="PS50977">
    <property type="entry name" value="HTH_TETR_2"/>
    <property type="match status" value="1"/>
</dbReference>
<dbReference type="PANTHER" id="PTHR30055:SF151">
    <property type="entry name" value="TRANSCRIPTIONAL REGULATORY PROTEIN"/>
    <property type="match status" value="1"/>
</dbReference>
<dbReference type="GO" id="GO:0003700">
    <property type="term" value="F:DNA-binding transcription factor activity"/>
    <property type="evidence" value="ECO:0007669"/>
    <property type="project" value="TreeGrafter"/>
</dbReference>
<evidence type="ECO:0000256" key="3">
    <source>
        <dbReference type="ARBA" id="ARBA00023125"/>
    </source>
</evidence>
<dbReference type="GO" id="GO:0046677">
    <property type="term" value="P:response to antibiotic"/>
    <property type="evidence" value="ECO:0007669"/>
    <property type="project" value="InterPro"/>
</dbReference>
<organism evidence="7 8">
    <name type="scientific">Deinobacterium chartae</name>
    <dbReference type="NCBI Taxonomy" id="521158"/>
    <lineage>
        <taxon>Bacteria</taxon>
        <taxon>Thermotogati</taxon>
        <taxon>Deinococcota</taxon>
        <taxon>Deinococci</taxon>
        <taxon>Deinococcales</taxon>
        <taxon>Deinococcaceae</taxon>
        <taxon>Deinobacterium</taxon>
    </lineage>
</organism>